<reference evidence="4" key="1">
    <citation type="journal article" date="2019" name="Int. J. Syst. Evol. Microbiol.">
        <title>The Global Catalogue of Microorganisms (GCM) 10K type strain sequencing project: providing services to taxonomists for standard genome sequencing and annotation.</title>
        <authorList>
            <consortium name="The Broad Institute Genomics Platform"/>
            <consortium name="The Broad Institute Genome Sequencing Center for Infectious Disease"/>
            <person name="Wu L."/>
            <person name="Ma J."/>
        </authorList>
    </citation>
    <scope>NUCLEOTIDE SEQUENCE [LARGE SCALE GENOMIC DNA]</scope>
    <source>
        <strain evidence="4">JCM 3369</strain>
    </source>
</reference>
<comment type="caution">
    <text evidence="3">The sequence shown here is derived from an EMBL/GenBank/DDBJ whole genome shotgun (WGS) entry which is preliminary data.</text>
</comment>
<dbReference type="RefSeq" id="WP_149890695.1">
    <property type="nucleotide sequence ID" value="NZ_JBHUFA010000001.1"/>
</dbReference>
<protein>
    <submittedName>
        <fullName evidence="3">DUF2892 domain-containing protein</fullName>
    </submittedName>
</protein>
<feature type="transmembrane region" description="Helical" evidence="1">
    <location>
        <begin position="12"/>
        <end position="31"/>
    </location>
</feature>
<gene>
    <name evidence="3" type="ORF">ACFSC7_08645</name>
</gene>
<dbReference type="Pfam" id="PF11127">
    <property type="entry name" value="YgaP-like_TM"/>
    <property type="match status" value="1"/>
</dbReference>
<feature type="transmembrane region" description="Helical" evidence="1">
    <location>
        <begin position="37"/>
        <end position="61"/>
    </location>
</feature>
<name>A0ABW4JWP9_9HYPH</name>
<organism evidence="3 4">
    <name type="scientific">Roseibium aestuarii</name>
    <dbReference type="NCBI Taxonomy" id="2600299"/>
    <lineage>
        <taxon>Bacteria</taxon>
        <taxon>Pseudomonadati</taxon>
        <taxon>Pseudomonadota</taxon>
        <taxon>Alphaproteobacteria</taxon>
        <taxon>Hyphomicrobiales</taxon>
        <taxon>Stappiaceae</taxon>
        <taxon>Roseibium</taxon>
    </lineage>
</organism>
<dbReference type="Proteomes" id="UP001597327">
    <property type="component" value="Unassembled WGS sequence"/>
</dbReference>
<dbReference type="EMBL" id="JBHUFA010000001">
    <property type="protein sequence ID" value="MFD1695583.1"/>
    <property type="molecule type" value="Genomic_DNA"/>
</dbReference>
<feature type="domain" description="Inner membrane protein YgaP-like transmembrane" evidence="2">
    <location>
        <begin position="1"/>
        <end position="67"/>
    </location>
</feature>
<dbReference type="InterPro" id="IPR021309">
    <property type="entry name" value="YgaP-like_TM"/>
</dbReference>
<accession>A0ABW4JWP9</accession>
<keyword evidence="1" id="KW-0812">Transmembrane</keyword>
<evidence type="ECO:0000313" key="3">
    <source>
        <dbReference type="EMBL" id="MFD1695583.1"/>
    </source>
</evidence>
<evidence type="ECO:0000259" key="2">
    <source>
        <dbReference type="Pfam" id="PF11127"/>
    </source>
</evidence>
<keyword evidence="1" id="KW-1133">Transmembrane helix</keyword>
<sequence>MTRNMGIVDRALRVIAAALLIYAALVLPMLGHGILHWLALAVAAIFLLTSVVGNCPLYSLVGLKTCRDC</sequence>
<keyword evidence="4" id="KW-1185">Reference proteome</keyword>
<evidence type="ECO:0000256" key="1">
    <source>
        <dbReference type="SAM" id="Phobius"/>
    </source>
</evidence>
<evidence type="ECO:0000313" key="4">
    <source>
        <dbReference type="Proteomes" id="UP001597327"/>
    </source>
</evidence>
<proteinExistence type="predicted"/>
<keyword evidence="1" id="KW-0472">Membrane</keyword>